<reference evidence="1 2" key="1">
    <citation type="submission" date="2020-08" db="EMBL/GenBank/DDBJ databases">
        <title>Genomic Encyclopedia of Type Strains, Phase IV (KMG-IV): sequencing the most valuable type-strain genomes for metagenomic binning, comparative biology and taxonomic classification.</title>
        <authorList>
            <person name="Goeker M."/>
        </authorList>
    </citation>
    <scope>NUCLEOTIDE SEQUENCE [LARGE SCALE GENOMIC DNA]</scope>
    <source>
        <strain evidence="1 2">DSM 23562</strain>
    </source>
</reference>
<accession>A0A7W9SQ30</accession>
<evidence type="ECO:0000313" key="1">
    <source>
        <dbReference type="EMBL" id="MBB6050767.1"/>
    </source>
</evidence>
<gene>
    <name evidence="1" type="ORF">HNQ39_002558</name>
</gene>
<dbReference type="AlphaFoldDB" id="A0A7W9SQ30"/>
<dbReference type="RefSeq" id="WP_184196328.1">
    <property type="nucleotide sequence ID" value="NZ_JACHGW010000002.1"/>
</dbReference>
<comment type="caution">
    <text evidence="1">The sequence shown here is derived from an EMBL/GenBank/DDBJ whole genome shotgun (WGS) entry which is preliminary data.</text>
</comment>
<organism evidence="1 2">
    <name type="scientific">Armatimonas rosea</name>
    <dbReference type="NCBI Taxonomy" id="685828"/>
    <lineage>
        <taxon>Bacteria</taxon>
        <taxon>Bacillati</taxon>
        <taxon>Armatimonadota</taxon>
        <taxon>Armatimonadia</taxon>
        <taxon>Armatimonadales</taxon>
        <taxon>Armatimonadaceae</taxon>
        <taxon>Armatimonas</taxon>
    </lineage>
</organism>
<dbReference type="Proteomes" id="UP000520814">
    <property type="component" value="Unassembled WGS sequence"/>
</dbReference>
<protein>
    <submittedName>
        <fullName evidence="1">Uncharacterized protein</fullName>
    </submittedName>
</protein>
<evidence type="ECO:0000313" key="2">
    <source>
        <dbReference type="Proteomes" id="UP000520814"/>
    </source>
</evidence>
<keyword evidence="2" id="KW-1185">Reference proteome</keyword>
<proteinExistence type="predicted"/>
<sequence>MALIAAPTILLHRPVAKAQTPWTGIQIVGYKAGTYGQVDSVYYRTYENGVDITSKYATKYPTHVCHCYYHSNKDSKKYDGVQPLSGRYDAGMKALRADFDVTTDRTATQMLVQTMVRDGKANSGGQWSQDNYPIPIPR</sequence>
<name>A0A7W9SQ30_ARMRO</name>
<dbReference type="EMBL" id="JACHGW010000002">
    <property type="protein sequence ID" value="MBB6050767.1"/>
    <property type="molecule type" value="Genomic_DNA"/>
</dbReference>